<feature type="transmembrane region" description="Helical" evidence="1">
    <location>
        <begin position="21"/>
        <end position="41"/>
    </location>
</feature>
<keyword evidence="1" id="KW-1133">Transmembrane helix</keyword>
<name>A0A845QET0_9HYPH</name>
<evidence type="ECO:0000313" key="3">
    <source>
        <dbReference type="Proteomes" id="UP000470384"/>
    </source>
</evidence>
<dbReference type="OrthoDB" id="4868247at2"/>
<sequence>MTEAPIEARAGWLTGFARGGYRVWGLALAGVLMTVLLAQIVMERVAILTDGAEVRLATAPVDPRDIFRGDYVILNYRISTLSLEDLTDTPEAFTEGGLIYVSLKEGANGIWEPVAAAPTLPGHTAGVVTIRGRITSLSQTGPVTAIGEAPRPLEDATGIRLRVDYGIDQYFVPEGTGPALEADRNEGTVSVLVAVAENGNAAIKGIVLNGGDPVYLEPLF</sequence>
<proteinExistence type="predicted"/>
<reference evidence="2 3" key="1">
    <citation type="journal article" date="2016" name="Int. J. Syst. Evol. Microbiol.">
        <title>Pyruvatibacter mobilis gen. nov., sp. nov., a marine bacterium from the culture broth of Picochlorum sp. 122.</title>
        <authorList>
            <person name="Wang G."/>
            <person name="Tang M."/>
            <person name="Wu H."/>
            <person name="Dai S."/>
            <person name="Li T."/>
            <person name="Chen C."/>
            <person name="He H."/>
            <person name="Fan J."/>
            <person name="Xiang W."/>
            <person name="Li X."/>
        </authorList>
    </citation>
    <scope>NUCLEOTIDE SEQUENCE [LARGE SCALE GENOMIC DNA]</scope>
    <source>
        <strain evidence="2 3">GYP-11</strain>
    </source>
</reference>
<dbReference type="EMBL" id="WXYQ01000012">
    <property type="protein sequence ID" value="NBG96874.1"/>
    <property type="molecule type" value="Genomic_DNA"/>
</dbReference>
<dbReference type="Proteomes" id="UP000470384">
    <property type="component" value="Unassembled WGS sequence"/>
</dbReference>
<dbReference type="AlphaFoldDB" id="A0A845QET0"/>
<gene>
    <name evidence="2" type="ORF">GTQ45_14135</name>
</gene>
<organism evidence="2 3">
    <name type="scientific">Pyruvatibacter mobilis</name>
    <dbReference type="NCBI Taxonomy" id="1712261"/>
    <lineage>
        <taxon>Bacteria</taxon>
        <taxon>Pseudomonadati</taxon>
        <taxon>Pseudomonadota</taxon>
        <taxon>Alphaproteobacteria</taxon>
        <taxon>Hyphomicrobiales</taxon>
        <taxon>Parvibaculaceae</taxon>
        <taxon>Pyruvatibacter</taxon>
    </lineage>
</organism>
<dbReference type="InterPro" id="IPR025833">
    <property type="entry name" value="GDYXXLXY"/>
</dbReference>
<evidence type="ECO:0008006" key="4">
    <source>
        <dbReference type="Google" id="ProtNLM"/>
    </source>
</evidence>
<keyword evidence="1" id="KW-0472">Membrane</keyword>
<protein>
    <recommendedName>
        <fullName evidence="4">Membrane-anchored protein</fullName>
    </recommendedName>
</protein>
<keyword evidence="1" id="KW-0812">Transmembrane</keyword>
<dbReference type="RefSeq" id="WP_160588877.1">
    <property type="nucleotide sequence ID" value="NZ_BMHN01000001.1"/>
</dbReference>
<accession>A0A845QET0</accession>
<keyword evidence="3" id="KW-1185">Reference proteome</keyword>
<dbReference type="GeneID" id="300654282"/>
<evidence type="ECO:0000313" key="2">
    <source>
        <dbReference type="EMBL" id="NBG96874.1"/>
    </source>
</evidence>
<evidence type="ECO:0000256" key="1">
    <source>
        <dbReference type="SAM" id="Phobius"/>
    </source>
</evidence>
<dbReference type="Pfam" id="PF14345">
    <property type="entry name" value="GDYXXLXY"/>
    <property type="match status" value="1"/>
</dbReference>
<comment type="caution">
    <text evidence="2">The sequence shown here is derived from an EMBL/GenBank/DDBJ whole genome shotgun (WGS) entry which is preliminary data.</text>
</comment>